<dbReference type="SUPFAM" id="SSF103473">
    <property type="entry name" value="MFS general substrate transporter"/>
    <property type="match status" value="1"/>
</dbReference>
<evidence type="ECO:0000313" key="8">
    <source>
        <dbReference type="Proteomes" id="UP000572817"/>
    </source>
</evidence>
<feature type="transmembrane region" description="Helical" evidence="6">
    <location>
        <begin position="115"/>
        <end position="140"/>
    </location>
</feature>
<feature type="transmembrane region" description="Helical" evidence="6">
    <location>
        <begin position="12"/>
        <end position="33"/>
    </location>
</feature>
<dbReference type="PANTHER" id="PTHR43791">
    <property type="entry name" value="PERMEASE-RELATED"/>
    <property type="match status" value="1"/>
</dbReference>
<gene>
    <name evidence="7" type="ORF">GTA08_BOTSDO04120</name>
</gene>
<dbReference type="InterPro" id="IPR036259">
    <property type="entry name" value="MFS_trans_sf"/>
</dbReference>
<keyword evidence="5 6" id="KW-0472">Membrane</keyword>
<dbReference type="EMBL" id="WWBZ02000022">
    <property type="protein sequence ID" value="KAF4307532.1"/>
    <property type="molecule type" value="Genomic_DNA"/>
</dbReference>
<dbReference type="AlphaFoldDB" id="A0A8H4IUJ4"/>
<evidence type="ECO:0000256" key="2">
    <source>
        <dbReference type="ARBA" id="ARBA00022448"/>
    </source>
</evidence>
<organism evidence="7 8">
    <name type="scientific">Botryosphaeria dothidea</name>
    <dbReference type="NCBI Taxonomy" id="55169"/>
    <lineage>
        <taxon>Eukaryota</taxon>
        <taxon>Fungi</taxon>
        <taxon>Dikarya</taxon>
        <taxon>Ascomycota</taxon>
        <taxon>Pezizomycotina</taxon>
        <taxon>Dothideomycetes</taxon>
        <taxon>Dothideomycetes incertae sedis</taxon>
        <taxon>Botryosphaeriales</taxon>
        <taxon>Botryosphaeriaceae</taxon>
        <taxon>Botryosphaeria</taxon>
    </lineage>
</organism>
<evidence type="ECO:0000256" key="6">
    <source>
        <dbReference type="SAM" id="Phobius"/>
    </source>
</evidence>
<evidence type="ECO:0000313" key="7">
    <source>
        <dbReference type="EMBL" id="KAF4307532.1"/>
    </source>
</evidence>
<feature type="transmembrane region" description="Helical" evidence="6">
    <location>
        <begin position="172"/>
        <end position="191"/>
    </location>
</feature>
<dbReference type="PANTHER" id="PTHR43791:SF79">
    <property type="entry name" value="MAJOR FACILITATOR SUPERFAMILY (MFS) PROFILE DOMAIN-CONTAINING PROTEIN"/>
    <property type="match status" value="1"/>
</dbReference>
<evidence type="ECO:0000256" key="4">
    <source>
        <dbReference type="ARBA" id="ARBA00022989"/>
    </source>
</evidence>
<feature type="transmembrane region" description="Helical" evidence="6">
    <location>
        <begin position="77"/>
        <end position="95"/>
    </location>
</feature>
<evidence type="ECO:0000256" key="3">
    <source>
        <dbReference type="ARBA" id="ARBA00022692"/>
    </source>
</evidence>
<evidence type="ECO:0000256" key="1">
    <source>
        <dbReference type="ARBA" id="ARBA00004141"/>
    </source>
</evidence>
<name>A0A8H4IUJ4_9PEZI</name>
<dbReference type="Proteomes" id="UP000572817">
    <property type="component" value="Unassembled WGS sequence"/>
</dbReference>
<reference evidence="7" key="1">
    <citation type="submission" date="2020-04" db="EMBL/GenBank/DDBJ databases">
        <title>Genome Assembly and Annotation of Botryosphaeria dothidea sdau 11-99, a Latent Pathogen of Apple Fruit Ring Rot in China.</title>
        <authorList>
            <person name="Yu C."/>
            <person name="Diao Y."/>
            <person name="Lu Q."/>
            <person name="Zhao J."/>
            <person name="Cui S."/>
            <person name="Peng C."/>
            <person name="He B."/>
            <person name="Liu H."/>
        </authorList>
    </citation>
    <scope>NUCLEOTIDE SEQUENCE [LARGE SCALE GENOMIC DNA]</scope>
    <source>
        <strain evidence="7">Sdau11-99</strain>
    </source>
</reference>
<keyword evidence="4 6" id="KW-1133">Transmembrane helix</keyword>
<keyword evidence="8" id="KW-1185">Reference proteome</keyword>
<dbReference type="Gene3D" id="1.20.1250.20">
    <property type="entry name" value="MFS general substrate transporter like domains"/>
    <property type="match status" value="1"/>
</dbReference>
<comment type="caution">
    <text evidence="7">The sequence shown here is derived from an EMBL/GenBank/DDBJ whole genome shotgun (WGS) entry which is preliminary data.</text>
</comment>
<accession>A0A8H4IUJ4</accession>
<keyword evidence="3 6" id="KW-0812">Transmembrane</keyword>
<dbReference type="GO" id="GO:0022857">
    <property type="term" value="F:transmembrane transporter activity"/>
    <property type="evidence" value="ECO:0007669"/>
    <property type="project" value="TreeGrafter"/>
</dbReference>
<dbReference type="OrthoDB" id="2962993at2759"/>
<evidence type="ECO:0000256" key="5">
    <source>
        <dbReference type="ARBA" id="ARBA00023136"/>
    </source>
</evidence>
<proteinExistence type="predicted"/>
<comment type="subcellular location">
    <subcellularLocation>
        <location evidence="1">Membrane</location>
        <topology evidence="1">Multi-pass membrane protein</topology>
    </subcellularLocation>
</comment>
<keyword evidence="2" id="KW-0813">Transport</keyword>
<dbReference type="GO" id="GO:0016020">
    <property type="term" value="C:membrane"/>
    <property type="evidence" value="ECO:0007669"/>
    <property type="project" value="UniProtKB-SubCell"/>
</dbReference>
<sequence length="261" mass="29584">MDGIGGLEGWRWIFIIEGIVTVMMSVVCFFCLIDSPALSFRWLDADEIRFLELRQYARRMQGSHKSTERKNTIRWDVLWVVMTDWKIYLLMLINWSNAVPNYALKFSMPQIIHNMGYTSATAQLLTIPPYAVGALAAYAFSVFADRMYPILPGVSTWNVANLAGPQKRSIGIGWLICVGNIGGVIGSYIYIEDEAPKYPTGYGTSFAFASAGIVACMTLEFALWTINKKNARYTEEHIRAQYTDEQLEMMGDKSPLYKYSL</sequence>
<feature type="transmembrane region" description="Helical" evidence="6">
    <location>
        <begin position="203"/>
        <end position="224"/>
    </location>
</feature>
<protein>
    <submittedName>
        <fullName evidence="7">Major facilitator superfamily</fullName>
    </submittedName>
</protein>